<proteinExistence type="predicted"/>
<sequence>MRNVLFILTFLLITDVSAQVYQTHRYELEKKNNDDFFTVLPVGELGVIIYRDTDEYRKGNILQLVSLDTALNERWNTELAIDTKLEFKGFDITRSKLYLLFRDGQYEKNDYHLMAISVLDGEVTRYDIKNEIALELSHMAVLEDGLILAGYVNLSPTLVSYKFGEQSFEVVQGFFKDRSNVVDLRDNGNSTFNVITLEKDYIGSLIRLRTYSYDGEMLFEREVKIDERYHILSAKSSGFIDGNIIVAGTYGINKSYYSSGLYISVVKPAGQDNIVKFHNFFSLEHFFDYMKPKRAARIKAKMKRRSEKGKDVHYSSRLLLHEVRKSKDGYLLAAEIFDPDYVTPTRPGFDNGFSSQEELERRNRAAQRYSKQPSKIYNVDDATSFEYLESIVVGLNKSGNVVWDNSLKINDVETYALDQIVQVAEHDDQLSMLYRAEESINFKTVQQSETIEEGKEPLKLLNDGEKIIHTYKGAGRSEYWYNNNFIVWGYHKIDSEVETLDRRNVLYINKVVFK</sequence>
<evidence type="ECO:0000313" key="2">
    <source>
        <dbReference type="Proteomes" id="UP000662783"/>
    </source>
</evidence>
<evidence type="ECO:0000313" key="1">
    <source>
        <dbReference type="EMBL" id="QSE95952.1"/>
    </source>
</evidence>
<keyword evidence="2" id="KW-1185">Reference proteome</keyword>
<accession>A0A975A003</accession>
<name>A0A975A003_9BACT</name>
<dbReference type="KEGG" id="fuv:JR347_09995"/>
<gene>
    <name evidence="1" type="ORF">JR347_09995</name>
</gene>
<reference evidence="1" key="1">
    <citation type="submission" date="2021-02" db="EMBL/GenBank/DDBJ databases">
        <title>Fulvivirga sp. S481 isolated from sea water.</title>
        <authorList>
            <person name="Bae S.S."/>
            <person name="Baek K."/>
        </authorList>
    </citation>
    <scope>NUCLEOTIDE SEQUENCE</scope>
    <source>
        <strain evidence="1">S481</strain>
    </source>
</reference>
<dbReference type="AlphaFoldDB" id="A0A975A003"/>
<dbReference type="RefSeq" id="WP_205720465.1">
    <property type="nucleotide sequence ID" value="NZ_CP070608.1"/>
</dbReference>
<organism evidence="1 2">
    <name type="scientific">Fulvivirga lutea</name>
    <dbReference type="NCBI Taxonomy" id="2810512"/>
    <lineage>
        <taxon>Bacteria</taxon>
        <taxon>Pseudomonadati</taxon>
        <taxon>Bacteroidota</taxon>
        <taxon>Cytophagia</taxon>
        <taxon>Cytophagales</taxon>
        <taxon>Fulvivirgaceae</taxon>
        <taxon>Fulvivirga</taxon>
    </lineage>
</organism>
<protein>
    <submittedName>
        <fullName evidence="1">Uncharacterized protein</fullName>
    </submittedName>
</protein>
<dbReference type="Proteomes" id="UP000662783">
    <property type="component" value="Chromosome"/>
</dbReference>
<dbReference type="EMBL" id="CP070608">
    <property type="protein sequence ID" value="QSE95952.1"/>
    <property type="molecule type" value="Genomic_DNA"/>
</dbReference>